<keyword evidence="1" id="KW-0732">Signal</keyword>
<organism evidence="2 3">
    <name type="scientific">Streptomyces galilaeus</name>
    <dbReference type="NCBI Taxonomy" id="33899"/>
    <lineage>
        <taxon>Bacteria</taxon>
        <taxon>Bacillati</taxon>
        <taxon>Actinomycetota</taxon>
        <taxon>Actinomycetes</taxon>
        <taxon>Kitasatosporales</taxon>
        <taxon>Streptomycetaceae</taxon>
        <taxon>Streptomyces</taxon>
    </lineage>
</organism>
<protein>
    <recommendedName>
        <fullName evidence="4">Lipoprotein</fullName>
    </recommendedName>
</protein>
<evidence type="ECO:0000313" key="2">
    <source>
        <dbReference type="EMBL" id="MFM9649827.1"/>
    </source>
</evidence>
<evidence type="ECO:0008006" key="4">
    <source>
        <dbReference type="Google" id="ProtNLM"/>
    </source>
</evidence>
<dbReference type="Proteomes" id="UP001631993">
    <property type="component" value="Unassembled WGS sequence"/>
</dbReference>
<keyword evidence="3" id="KW-1185">Reference proteome</keyword>
<dbReference type="RefSeq" id="WP_369279777.1">
    <property type="nucleotide sequence ID" value="NZ_JBJVMW010000010.1"/>
</dbReference>
<dbReference type="EMBL" id="JBJVNE010000014">
    <property type="protein sequence ID" value="MFM9649827.1"/>
    <property type="molecule type" value="Genomic_DNA"/>
</dbReference>
<dbReference type="PROSITE" id="PS51257">
    <property type="entry name" value="PROKAR_LIPOPROTEIN"/>
    <property type="match status" value="1"/>
</dbReference>
<name>A0ABW9IPG0_STRGJ</name>
<feature type="signal peptide" evidence="1">
    <location>
        <begin position="1"/>
        <end position="19"/>
    </location>
</feature>
<accession>A0ABW9IPG0</accession>
<reference evidence="2 3" key="1">
    <citation type="submission" date="2024-12" db="EMBL/GenBank/DDBJ databases">
        <title>Forecasting of Potato common scab and diversities of Pathogenic streptomyces spp. in china.</title>
        <authorList>
            <person name="Handique U."/>
            <person name="Wu J."/>
        </authorList>
    </citation>
    <scope>NUCLEOTIDE SEQUENCE [LARGE SCALE GENOMIC DNA]</scope>
    <source>
        <strain evidence="2 3">ZRIMU1585</strain>
    </source>
</reference>
<proteinExistence type="predicted"/>
<evidence type="ECO:0000256" key="1">
    <source>
        <dbReference type="SAM" id="SignalP"/>
    </source>
</evidence>
<sequence length="138" mass="14330">MRHTTTLLLATLLLAGAAAGCSKSGDETAKDCAAALTERTGGEPGYKPTVAEAEEQVDALDDTLAGMVRSGHQGAAKDAFDTVEKKTKEGGIGRPEACEPLSEGDYTALLTATALDGLGWTDGDGRFDKLKMVEGLRE</sequence>
<comment type="caution">
    <text evidence="2">The sequence shown here is derived from an EMBL/GenBank/DDBJ whole genome shotgun (WGS) entry which is preliminary data.</text>
</comment>
<gene>
    <name evidence="2" type="ORF">ACKI1S_27225</name>
</gene>
<feature type="chain" id="PRO_5047189330" description="Lipoprotein" evidence="1">
    <location>
        <begin position="20"/>
        <end position="138"/>
    </location>
</feature>
<evidence type="ECO:0000313" key="3">
    <source>
        <dbReference type="Proteomes" id="UP001631993"/>
    </source>
</evidence>